<dbReference type="NCBIfam" id="TIGR01352">
    <property type="entry name" value="tonB_Cterm"/>
    <property type="match status" value="1"/>
</dbReference>
<dbReference type="Gene3D" id="3.30.1150.10">
    <property type="match status" value="1"/>
</dbReference>
<organism evidence="6 7">
    <name type="scientific">Alkalisalibacterium limincola</name>
    <dbReference type="NCBI Taxonomy" id="2699169"/>
    <lineage>
        <taxon>Bacteria</taxon>
        <taxon>Pseudomonadati</taxon>
        <taxon>Pseudomonadota</taxon>
        <taxon>Gammaproteobacteria</taxon>
        <taxon>Lysobacterales</taxon>
        <taxon>Lysobacteraceae</taxon>
        <taxon>Alkalisalibacterium</taxon>
    </lineage>
</organism>
<dbReference type="SUPFAM" id="SSF74653">
    <property type="entry name" value="TolA/TonB C-terminal domain"/>
    <property type="match status" value="1"/>
</dbReference>
<reference evidence="6 7" key="1">
    <citation type="submission" date="2019-08" db="EMBL/GenBank/DDBJ databases">
        <authorList>
            <person name="Karlyshev A.V."/>
        </authorList>
    </citation>
    <scope>NUCLEOTIDE SEQUENCE [LARGE SCALE GENOMIC DNA]</scope>
    <source>
        <strain evidence="6 7">Alg18-2.2</strain>
    </source>
</reference>
<dbReference type="InterPro" id="IPR037682">
    <property type="entry name" value="TonB_C"/>
</dbReference>
<feature type="domain" description="TonB C-terminal" evidence="5">
    <location>
        <begin position="195"/>
        <end position="298"/>
    </location>
</feature>
<dbReference type="AlphaFoldDB" id="A0A5C8KJ75"/>
<dbReference type="GO" id="GO:0016020">
    <property type="term" value="C:membrane"/>
    <property type="evidence" value="ECO:0007669"/>
    <property type="project" value="UniProtKB-SubCell"/>
</dbReference>
<dbReference type="EMBL" id="VRTS01000011">
    <property type="protein sequence ID" value="TXK59712.1"/>
    <property type="molecule type" value="Genomic_DNA"/>
</dbReference>
<proteinExistence type="predicted"/>
<accession>A0A5C8KJ75</accession>
<dbReference type="Proteomes" id="UP000321248">
    <property type="component" value="Unassembled WGS sequence"/>
</dbReference>
<keyword evidence="2" id="KW-0812">Transmembrane</keyword>
<keyword evidence="3" id="KW-1133">Transmembrane helix</keyword>
<evidence type="ECO:0000313" key="6">
    <source>
        <dbReference type="EMBL" id="TXK59712.1"/>
    </source>
</evidence>
<evidence type="ECO:0000256" key="2">
    <source>
        <dbReference type="ARBA" id="ARBA00022692"/>
    </source>
</evidence>
<dbReference type="GO" id="GO:0055085">
    <property type="term" value="P:transmembrane transport"/>
    <property type="evidence" value="ECO:0007669"/>
    <property type="project" value="InterPro"/>
</dbReference>
<evidence type="ECO:0000256" key="3">
    <source>
        <dbReference type="ARBA" id="ARBA00022989"/>
    </source>
</evidence>
<protein>
    <submittedName>
        <fullName evidence="6">TonB family protein</fullName>
    </submittedName>
</protein>
<keyword evidence="7" id="KW-1185">Reference proteome</keyword>
<evidence type="ECO:0000313" key="7">
    <source>
        <dbReference type="Proteomes" id="UP000321248"/>
    </source>
</evidence>
<sequence>MSFFHSPDMRTARPLWSRLRQVPCVVRITVRCRERQTRSPRPGRSAGIDAVAKYRYYPIHNLGGGDMTRMIRTVAAVMAAWAMFALAPASAAPGDIFKTDAKATIDIGVDGGVEAVQLSGVPGEDAQRIYSEQIRQWRFEPVLEDGQAVPARAFAEMDVYVIEQDDGSLELSVGRPVFRSPPGTPDRIEFRLASGEAEPFEVVRRHVPRYPTDQAHRGAEAEVVLLVEVGPSGQVVRAGVASAAFKNANWSGHDRAMERFAVAAKRAVERWQFNPSSLESRRVFIPVDFAMQGTDTSAWQRIRPVPAAREAWVAQVLSPEDGPVERVMDVNDQSSRFVLLNPPELPWM</sequence>
<evidence type="ECO:0000259" key="5">
    <source>
        <dbReference type="PROSITE" id="PS52015"/>
    </source>
</evidence>
<dbReference type="InterPro" id="IPR006260">
    <property type="entry name" value="TonB/TolA_C"/>
</dbReference>
<comment type="caution">
    <text evidence="6">The sequence shown here is derived from an EMBL/GenBank/DDBJ whole genome shotgun (WGS) entry which is preliminary data.</text>
</comment>
<gene>
    <name evidence="6" type="ORF">FU658_13085</name>
</gene>
<evidence type="ECO:0000256" key="4">
    <source>
        <dbReference type="ARBA" id="ARBA00023136"/>
    </source>
</evidence>
<dbReference type="OrthoDB" id="5982524at2"/>
<dbReference type="PROSITE" id="PS52015">
    <property type="entry name" value="TONB_CTD"/>
    <property type="match status" value="1"/>
</dbReference>
<evidence type="ECO:0000256" key="1">
    <source>
        <dbReference type="ARBA" id="ARBA00004167"/>
    </source>
</evidence>
<keyword evidence="4" id="KW-0472">Membrane</keyword>
<comment type="subcellular location">
    <subcellularLocation>
        <location evidence="1">Membrane</location>
        <topology evidence="1">Single-pass membrane protein</topology>
    </subcellularLocation>
</comment>
<name>A0A5C8KJ75_9GAMM</name>